<evidence type="ECO:0000256" key="2">
    <source>
        <dbReference type="SAM" id="Phobius"/>
    </source>
</evidence>
<evidence type="ECO:0000313" key="4">
    <source>
        <dbReference type="Proteomes" id="UP000502331"/>
    </source>
</evidence>
<proteinExistence type="predicted"/>
<evidence type="ECO:0000256" key="1">
    <source>
        <dbReference type="SAM" id="MobiDB-lite"/>
    </source>
</evidence>
<dbReference type="Proteomes" id="UP000502331">
    <property type="component" value="Chromosome"/>
</dbReference>
<dbReference type="EMBL" id="CP032549">
    <property type="protein sequence ID" value="QIV88368.1"/>
    <property type="molecule type" value="Genomic_DNA"/>
</dbReference>
<organism evidence="3 4">
    <name type="scientific">Glutamicibacter mishrai</name>
    <dbReference type="NCBI Taxonomy" id="1775880"/>
    <lineage>
        <taxon>Bacteria</taxon>
        <taxon>Bacillati</taxon>
        <taxon>Actinomycetota</taxon>
        <taxon>Actinomycetes</taxon>
        <taxon>Micrococcales</taxon>
        <taxon>Micrococcaceae</taxon>
        <taxon>Glutamicibacter</taxon>
    </lineage>
</organism>
<feature type="region of interest" description="Disordered" evidence="1">
    <location>
        <begin position="45"/>
        <end position="72"/>
    </location>
</feature>
<evidence type="ECO:0008006" key="5">
    <source>
        <dbReference type="Google" id="ProtNLM"/>
    </source>
</evidence>
<feature type="transmembrane region" description="Helical" evidence="2">
    <location>
        <begin position="20"/>
        <end position="40"/>
    </location>
</feature>
<keyword evidence="2" id="KW-0812">Transmembrane</keyword>
<protein>
    <recommendedName>
        <fullName evidence="5">DUF4352 domain-containing protein</fullName>
    </recommendedName>
</protein>
<dbReference type="AlphaFoldDB" id="A0A6H0SLT7"/>
<keyword evidence="2" id="KW-1133">Transmembrane helix</keyword>
<keyword evidence="2" id="KW-0472">Membrane</keyword>
<sequence length="228" mass="24056">MDKSFESAELKSIKDRRRKIAVCAGATVAVVAVTSALIIGSHSFSAQAGPTSDKLQDSLANDAETDAETGEEVKVDTEAQVIKDLGEPGKLTMDGSTKPSFEVTVHSVQVEKSCILRGFDETITPENGVFLVLDVSASLAASAAKVVDEEIALMPLDASSFGASPGKNKNVVYDLNTVAAFYCEVDNPLDIAVGAGDDIRGKVVLDSPYSTGQIVYDPDQSGGWTWSY</sequence>
<keyword evidence="4" id="KW-1185">Reference proteome</keyword>
<accession>A0A6H0SLT7</accession>
<name>A0A6H0SLT7_9MICC</name>
<reference evidence="3 4" key="1">
    <citation type="submission" date="2018-09" db="EMBL/GenBank/DDBJ databases">
        <title>Glutamicibacter mishrai S5-52T (LMG 29155T = KCTC 39846T).</title>
        <authorList>
            <person name="Das S.K."/>
        </authorList>
    </citation>
    <scope>NUCLEOTIDE SEQUENCE [LARGE SCALE GENOMIC DNA]</scope>
    <source>
        <strain evidence="3 4">S5-52</strain>
    </source>
</reference>
<evidence type="ECO:0000313" key="3">
    <source>
        <dbReference type="EMBL" id="QIV88368.1"/>
    </source>
</evidence>
<gene>
    <name evidence="3" type="ORF">D3791_15395</name>
</gene>
<dbReference type="RefSeq" id="WP_172512729.1">
    <property type="nucleotide sequence ID" value="NZ_CP032549.1"/>
</dbReference>